<accession>A0A4Q1VS54</accession>
<proteinExistence type="predicted"/>
<feature type="compositionally biased region" description="Basic and acidic residues" evidence="1">
    <location>
        <begin position="155"/>
        <end position="165"/>
    </location>
</feature>
<reference evidence="2 3" key="1">
    <citation type="submission" date="2017-03" db="EMBL/GenBank/DDBJ databases">
        <authorList>
            <person name="Safronova V.I."/>
            <person name="Sazanova A.L."/>
            <person name="Chirak E.R."/>
        </authorList>
    </citation>
    <scope>NUCLEOTIDE SEQUENCE [LARGE SCALE GENOMIC DNA]</scope>
    <source>
        <strain evidence="2 3">Opo-243</strain>
    </source>
</reference>
<dbReference type="Proteomes" id="UP000290819">
    <property type="component" value="Unassembled WGS sequence"/>
</dbReference>
<evidence type="ECO:0000256" key="1">
    <source>
        <dbReference type="SAM" id="MobiDB-lite"/>
    </source>
</evidence>
<feature type="region of interest" description="Disordered" evidence="1">
    <location>
        <begin position="138"/>
        <end position="165"/>
    </location>
</feature>
<evidence type="ECO:0000313" key="2">
    <source>
        <dbReference type="EMBL" id="RXT54270.1"/>
    </source>
</evidence>
<evidence type="ECO:0000313" key="3">
    <source>
        <dbReference type="Proteomes" id="UP000290819"/>
    </source>
</evidence>
<comment type="caution">
    <text evidence="2">The sequence shown here is derived from an EMBL/GenBank/DDBJ whole genome shotgun (WGS) entry which is preliminary data.</text>
</comment>
<sequence>MSCRGTTQKFTETAMRRITILGRNLKDEDIDQIKRLAEDAGMTGAKIEVVDAVGEPDPDCEDEIVLILASPETCVDPALETDLATTQRGGRRAICVWPHDAAPGAQPPDSMNKYAYSIIRFDTERFRVVATEEDQHCFETSDGQPLPKPNTERNLCVDEEKAKAL</sequence>
<dbReference type="AlphaFoldDB" id="A0A4Q1VS54"/>
<organism evidence="2 3">
    <name type="scientific">Bradyrhizobium betae</name>
    <dbReference type="NCBI Taxonomy" id="244734"/>
    <lineage>
        <taxon>Bacteria</taxon>
        <taxon>Pseudomonadati</taxon>
        <taxon>Pseudomonadota</taxon>
        <taxon>Alphaproteobacteria</taxon>
        <taxon>Hyphomicrobiales</taxon>
        <taxon>Nitrobacteraceae</taxon>
        <taxon>Bradyrhizobium</taxon>
    </lineage>
</organism>
<gene>
    <name evidence="2" type="ORF">B5V03_02195</name>
</gene>
<dbReference type="EMBL" id="MZXW01000004">
    <property type="protein sequence ID" value="RXT54270.1"/>
    <property type="molecule type" value="Genomic_DNA"/>
</dbReference>
<keyword evidence="3" id="KW-1185">Reference proteome</keyword>
<protein>
    <submittedName>
        <fullName evidence="2">Uncharacterized protein</fullName>
    </submittedName>
</protein>
<name>A0A4Q1VS54_9BRAD</name>